<sequence>MRIAIDAEVALRLVRDGVAVPPEHRLVGPAVLRSDALATLYRAVRAGELSDADGRAALEGLAGLKIRLLGDRVSRATAWRLATRLGWEETGPAEYLAVAQLQSDVLVTDDPVLRAGADGVIVLGTWADLVRGDGAAAEV</sequence>
<evidence type="ECO:0008006" key="3">
    <source>
        <dbReference type="Google" id="ProtNLM"/>
    </source>
</evidence>
<proteinExistence type="predicted"/>
<name>A0A4Z1E050_9MICO</name>
<dbReference type="Gene3D" id="3.40.50.1010">
    <property type="entry name" value="5'-nuclease"/>
    <property type="match status" value="1"/>
</dbReference>
<organism evidence="1 2">
    <name type="scientific">Serinibacter arcticus</name>
    <dbReference type="NCBI Taxonomy" id="1655435"/>
    <lineage>
        <taxon>Bacteria</taxon>
        <taxon>Bacillati</taxon>
        <taxon>Actinomycetota</taxon>
        <taxon>Actinomycetes</taxon>
        <taxon>Micrococcales</taxon>
        <taxon>Beutenbergiaceae</taxon>
        <taxon>Serinibacter</taxon>
    </lineage>
</organism>
<evidence type="ECO:0000313" key="2">
    <source>
        <dbReference type="Proteomes" id="UP000297318"/>
    </source>
</evidence>
<gene>
    <name evidence="1" type="ORF">SERN_2935</name>
</gene>
<accession>A0A4Z1E050</accession>
<reference evidence="1 2" key="1">
    <citation type="submission" date="2018-11" db="EMBL/GenBank/DDBJ databases">
        <title>Complete genome sequencing of the Actinobacteria Serinibacter sp. K3-2.</title>
        <authorList>
            <person name="Rakitin A.L."/>
            <person name="Beletsky A.V."/>
            <person name="Mardanov A.V."/>
            <person name="Ravin N.V."/>
            <person name="Gromova A.S."/>
            <person name="Filippova S.N."/>
            <person name="Gal'Chenko V.F."/>
        </authorList>
    </citation>
    <scope>NUCLEOTIDE SEQUENCE [LARGE SCALE GENOMIC DNA]</scope>
    <source>
        <strain evidence="1 2">K3-2</strain>
    </source>
</reference>
<dbReference type="RefSeq" id="WP_135850937.1">
    <property type="nucleotide sequence ID" value="NZ_RHPJ01000005.1"/>
</dbReference>
<dbReference type="EMBL" id="RHPJ01000005">
    <property type="protein sequence ID" value="TGO03923.1"/>
    <property type="molecule type" value="Genomic_DNA"/>
</dbReference>
<dbReference type="Proteomes" id="UP000297318">
    <property type="component" value="Unassembled WGS sequence"/>
</dbReference>
<protein>
    <recommendedName>
        <fullName evidence="3">PIN domain-containing protein</fullName>
    </recommendedName>
</protein>
<dbReference type="OrthoDB" id="8370557at2"/>
<keyword evidence="2" id="KW-1185">Reference proteome</keyword>
<evidence type="ECO:0000313" key="1">
    <source>
        <dbReference type="EMBL" id="TGO03923.1"/>
    </source>
</evidence>
<dbReference type="AlphaFoldDB" id="A0A4Z1E050"/>
<comment type="caution">
    <text evidence="1">The sequence shown here is derived from an EMBL/GenBank/DDBJ whole genome shotgun (WGS) entry which is preliminary data.</text>
</comment>